<evidence type="ECO:0000313" key="2">
    <source>
        <dbReference type="Proteomes" id="UP000008370"/>
    </source>
</evidence>
<dbReference type="KEGG" id="pco:PHACADRAFT_203830"/>
<dbReference type="Proteomes" id="UP000008370">
    <property type="component" value="Unassembled WGS sequence"/>
</dbReference>
<accession>K5WN80</accession>
<organism evidence="1 2">
    <name type="scientific">Phanerochaete carnosa (strain HHB-10118-sp)</name>
    <name type="common">White-rot fungus</name>
    <name type="synonym">Peniophora carnosa</name>
    <dbReference type="NCBI Taxonomy" id="650164"/>
    <lineage>
        <taxon>Eukaryota</taxon>
        <taxon>Fungi</taxon>
        <taxon>Dikarya</taxon>
        <taxon>Basidiomycota</taxon>
        <taxon>Agaricomycotina</taxon>
        <taxon>Agaricomycetes</taxon>
        <taxon>Polyporales</taxon>
        <taxon>Phanerochaetaceae</taxon>
        <taxon>Phanerochaete</taxon>
    </lineage>
</organism>
<keyword evidence="2" id="KW-1185">Reference proteome</keyword>
<dbReference type="RefSeq" id="XP_007390122.1">
    <property type="nucleotide sequence ID" value="XM_007390060.1"/>
</dbReference>
<dbReference type="AlphaFoldDB" id="K5WN80"/>
<protein>
    <recommendedName>
        <fullName evidence="3">Glycosyltransferase family 25 protein</fullName>
    </recommendedName>
</protein>
<dbReference type="STRING" id="650164.K5WN80"/>
<dbReference type="GeneID" id="18912229"/>
<name>K5WN80_PHACS</name>
<dbReference type="HOGENOM" id="CLU_729785_0_0_1"/>
<sequence length="379" mass="41262">MSYRRSLFLALTVLTVSWSSWILFCATSLGFGMSEAALELLGDTLSLVGIPLRDGHGNPAESPRFSHVPMPGGHTLPSQAPSAGDATLPTFSEIFVVSLSARADRRATMERIRSAVPLLNFSYFDATPADDSRISAIYDRIKQTREAYGTSSRTDATFEWPRDVSAPSRSPLGQTGADLWTTAALTTETSAFSTATRSGNYGTILDPFPRTEPLTCASQNYVSGPPYSLALPPYQLLTRSKVACWHSHVEVLRAIAGRHDGENADTEVSLILEDDIDVERDVQKRLQSVWGAMPERWDMLFLDAANEELEALACPGYPMVFPVIDSGGPVRLPEHGPAYTENELCITIALDCDHEPPTGAVAYGARHPYHSEMHSEAGA</sequence>
<evidence type="ECO:0008006" key="3">
    <source>
        <dbReference type="Google" id="ProtNLM"/>
    </source>
</evidence>
<gene>
    <name evidence="1" type="ORF">PHACADRAFT_203830</name>
</gene>
<dbReference type="OrthoDB" id="47375at2759"/>
<dbReference type="InParanoid" id="K5WN80"/>
<dbReference type="EMBL" id="JH930468">
    <property type="protein sequence ID" value="EKM60674.1"/>
    <property type="molecule type" value="Genomic_DNA"/>
</dbReference>
<evidence type="ECO:0000313" key="1">
    <source>
        <dbReference type="EMBL" id="EKM60674.1"/>
    </source>
</evidence>
<reference evidence="1 2" key="1">
    <citation type="journal article" date="2012" name="BMC Genomics">
        <title>Comparative genomics of the white-rot fungi, Phanerochaete carnosa and P. chrysosporium, to elucidate the genetic basis of the distinct wood types they colonize.</title>
        <authorList>
            <person name="Suzuki H."/>
            <person name="MacDonald J."/>
            <person name="Syed K."/>
            <person name="Salamov A."/>
            <person name="Hori C."/>
            <person name="Aerts A."/>
            <person name="Henrissat B."/>
            <person name="Wiebenga A."/>
            <person name="vanKuyk P.A."/>
            <person name="Barry K."/>
            <person name="Lindquist E."/>
            <person name="LaButti K."/>
            <person name="Lapidus A."/>
            <person name="Lucas S."/>
            <person name="Coutinho P."/>
            <person name="Gong Y."/>
            <person name="Samejima M."/>
            <person name="Mahadevan R."/>
            <person name="Abou-Zaid M."/>
            <person name="de Vries R.P."/>
            <person name="Igarashi K."/>
            <person name="Yadav J.S."/>
            <person name="Grigoriev I.V."/>
            <person name="Master E.R."/>
        </authorList>
    </citation>
    <scope>NUCLEOTIDE SEQUENCE [LARGE SCALE GENOMIC DNA]</scope>
    <source>
        <strain evidence="1 2">HHB-10118-sp</strain>
    </source>
</reference>
<proteinExistence type="predicted"/>